<proteinExistence type="predicted"/>
<protein>
    <submittedName>
        <fullName evidence="2">DUF1145 domain-containing protein</fullName>
    </submittedName>
</protein>
<feature type="transmembrane region" description="Helical" evidence="1">
    <location>
        <begin position="31"/>
        <end position="52"/>
    </location>
</feature>
<keyword evidence="1" id="KW-0472">Membrane</keyword>
<gene>
    <name evidence="2" type="ORF">I0D00_05605</name>
</gene>
<sequence>MKALLGLGKLLAALFWGAALANLVDPFVQPFALLLNLAGASVLLIHGVELLLFQQRLDQCPRPWVERGHVLLFGIFHLLALPETEEPEALPLAPEQA</sequence>
<dbReference type="PANTHER" id="PTHR38775:SF1">
    <property type="entry name" value="INNER MEMBRANE PROTEIN"/>
    <property type="match status" value="1"/>
</dbReference>
<dbReference type="Pfam" id="PF06611">
    <property type="entry name" value="DUF1145"/>
    <property type="match status" value="1"/>
</dbReference>
<keyword evidence="1" id="KW-0812">Transmembrane</keyword>
<dbReference type="PANTHER" id="PTHR38775">
    <property type="entry name" value="INNER MEMBRANE PROTEIN-RELATED"/>
    <property type="match status" value="1"/>
</dbReference>
<accession>A0ABS5PZV5</accession>
<name>A0ABS5PZV5_9PSED</name>
<dbReference type="RefSeq" id="WP_213638755.1">
    <property type="nucleotide sequence ID" value="NZ_JADPMV010000001.1"/>
</dbReference>
<organism evidence="2 3">
    <name type="scientific">Pseudomonas lalucatii</name>
    <dbReference type="NCBI Taxonomy" id="1424203"/>
    <lineage>
        <taxon>Bacteria</taxon>
        <taxon>Pseudomonadati</taxon>
        <taxon>Pseudomonadota</taxon>
        <taxon>Gammaproteobacteria</taxon>
        <taxon>Pseudomonadales</taxon>
        <taxon>Pseudomonadaceae</taxon>
        <taxon>Pseudomonas</taxon>
    </lineage>
</organism>
<evidence type="ECO:0000313" key="3">
    <source>
        <dbReference type="Proteomes" id="UP001196601"/>
    </source>
</evidence>
<keyword evidence="3" id="KW-1185">Reference proteome</keyword>
<evidence type="ECO:0000313" key="2">
    <source>
        <dbReference type="EMBL" id="MBS7661424.1"/>
    </source>
</evidence>
<dbReference type="Proteomes" id="UP001196601">
    <property type="component" value="Unassembled WGS sequence"/>
</dbReference>
<dbReference type="EMBL" id="JADPMV010000001">
    <property type="protein sequence ID" value="MBS7661424.1"/>
    <property type="molecule type" value="Genomic_DNA"/>
</dbReference>
<reference evidence="2 3" key="1">
    <citation type="journal article" date="2021" name="Syst. Appl. Microbiol.">
        <title>Pseudomonas lalucatii sp. nov. isolated from Vallgornera, a karstic cave in Mallorca, Western Mediterranean.</title>
        <authorList>
            <person name="Busquets A."/>
            <person name="Mulet M."/>
            <person name="Gomila M."/>
            <person name="Garcia-Valdes E."/>
        </authorList>
    </citation>
    <scope>NUCLEOTIDE SEQUENCE [LARGE SCALE GENOMIC DNA]</scope>
    <source>
        <strain evidence="2 3">R1b54</strain>
    </source>
</reference>
<comment type="caution">
    <text evidence="2">The sequence shown here is derived from an EMBL/GenBank/DDBJ whole genome shotgun (WGS) entry which is preliminary data.</text>
</comment>
<dbReference type="InterPro" id="IPR009525">
    <property type="entry name" value="DUF1145"/>
</dbReference>
<evidence type="ECO:0000256" key="1">
    <source>
        <dbReference type="SAM" id="Phobius"/>
    </source>
</evidence>
<keyword evidence="1" id="KW-1133">Transmembrane helix</keyword>